<dbReference type="Pfam" id="PF07947">
    <property type="entry name" value="YhhN"/>
    <property type="match status" value="1"/>
</dbReference>
<keyword evidence="3 6" id="KW-0812">Transmembrane</keyword>
<evidence type="ECO:0000256" key="1">
    <source>
        <dbReference type="ARBA" id="ARBA00004141"/>
    </source>
</evidence>
<name>A0A328WRX9_9FLAO</name>
<dbReference type="AlphaFoldDB" id="A0A328WRX9"/>
<feature type="transmembrane region" description="Helical" evidence="6">
    <location>
        <begin position="79"/>
        <end position="98"/>
    </location>
</feature>
<evidence type="ECO:0000256" key="4">
    <source>
        <dbReference type="ARBA" id="ARBA00022989"/>
    </source>
</evidence>
<feature type="transmembrane region" description="Helical" evidence="6">
    <location>
        <begin position="7"/>
        <end position="24"/>
    </location>
</feature>
<gene>
    <name evidence="7" type="ORF">B0I10_10449</name>
</gene>
<evidence type="ECO:0000313" key="8">
    <source>
        <dbReference type="Proteomes" id="UP000249518"/>
    </source>
</evidence>
<feature type="transmembrane region" description="Helical" evidence="6">
    <location>
        <begin position="110"/>
        <end position="129"/>
    </location>
</feature>
<organism evidence="7 8">
    <name type="scientific">Flavobacterium lacus</name>
    <dbReference type="NCBI Taxonomy" id="1353778"/>
    <lineage>
        <taxon>Bacteria</taxon>
        <taxon>Pseudomonadati</taxon>
        <taxon>Bacteroidota</taxon>
        <taxon>Flavobacteriia</taxon>
        <taxon>Flavobacteriales</taxon>
        <taxon>Flavobacteriaceae</taxon>
        <taxon>Flavobacterium</taxon>
    </lineage>
</organism>
<comment type="subcellular location">
    <subcellularLocation>
        <location evidence="1">Membrane</location>
        <topology evidence="1">Multi-pass membrane protein</topology>
    </subcellularLocation>
</comment>
<feature type="transmembrane region" description="Helical" evidence="6">
    <location>
        <begin position="30"/>
        <end position="48"/>
    </location>
</feature>
<evidence type="ECO:0000256" key="2">
    <source>
        <dbReference type="ARBA" id="ARBA00007375"/>
    </source>
</evidence>
<dbReference type="EMBL" id="QLSV01000004">
    <property type="protein sequence ID" value="RAR48913.1"/>
    <property type="molecule type" value="Genomic_DNA"/>
</dbReference>
<reference evidence="7 8" key="1">
    <citation type="submission" date="2018-06" db="EMBL/GenBank/DDBJ databases">
        <title>Genomic Encyclopedia of Type Strains, Phase III (KMG-III): the genomes of soil and plant-associated and newly described type strains.</title>
        <authorList>
            <person name="Whitman W."/>
        </authorList>
    </citation>
    <scope>NUCLEOTIDE SEQUENCE [LARGE SCALE GENOMIC DNA]</scope>
    <source>
        <strain evidence="7 8">CGMCC 1.12504</strain>
    </source>
</reference>
<evidence type="ECO:0000256" key="5">
    <source>
        <dbReference type="ARBA" id="ARBA00023136"/>
    </source>
</evidence>
<sequence>MKVKKYTRSFIVICLLYLFLLISGKEDFAWWLKPLLIPFLIALVSISEEFKTRKILLCALFFSWIGDVLLLFADKNILFFITGLVSFLIAHLVYIFLFDKQIKINKSKTYLRFMPIVLIYLFGILSVLWSSINEMKISVSFYAFVISTMLLITIKAYFEWKKPANLLVLIGAVLFVVSDSILAINKFYTPLPMSSFLIMSTYLGAQFFIVKSVLINNKV</sequence>
<dbReference type="InterPro" id="IPR012506">
    <property type="entry name" value="TMEM86B-like"/>
</dbReference>
<dbReference type="PANTHER" id="PTHR31885">
    <property type="entry name" value="GH04784P"/>
    <property type="match status" value="1"/>
</dbReference>
<feature type="transmembrane region" description="Helical" evidence="6">
    <location>
        <begin position="165"/>
        <end position="184"/>
    </location>
</feature>
<dbReference type="Proteomes" id="UP000249518">
    <property type="component" value="Unassembled WGS sequence"/>
</dbReference>
<feature type="transmembrane region" description="Helical" evidence="6">
    <location>
        <begin position="55"/>
        <end position="73"/>
    </location>
</feature>
<accession>A0A328WRX9</accession>
<dbReference type="RefSeq" id="WP_112085376.1">
    <property type="nucleotide sequence ID" value="NZ_QLSV01000004.1"/>
</dbReference>
<keyword evidence="8" id="KW-1185">Reference proteome</keyword>
<feature type="transmembrane region" description="Helical" evidence="6">
    <location>
        <begin position="196"/>
        <end position="214"/>
    </location>
</feature>
<comment type="caution">
    <text evidence="7">The sequence shown here is derived from an EMBL/GenBank/DDBJ whole genome shotgun (WGS) entry which is preliminary data.</text>
</comment>
<dbReference type="PANTHER" id="PTHR31885:SF6">
    <property type="entry name" value="GH04784P"/>
    <property type="match status" value="1"/>
</dbReference>
<protein>
    <submittedName>
        <fullName evidence="7">Putative membrane protein YhhN</fullName>
    </submittedName>
</protein>
<evidence type="ECO:0000256" key="3">
    <source>
        <dbReference type="ARBA" id="ARBA00022692"/>
    </source>
</evidence>
<proteinExistence type="inferred from homology"/>
<feature type="transmembrane region" description="Helical" evidence="6">
    <location>
        <begin position="141"/>
        <end position="158"/>
    </location>
</feature>
<keyword evidence="5 6" id="KW-0472">Membrane</keyword>
<dbReference type="OrthoDB" id="5651790at2"/>
<dbReference type="GO" id="GO:0016787">
    <property type="term" value="F:hydrolase activity"/>
    <property type="evidence" value="ECO:0007669"/>
    <property type="project" value="TreeGrafter"/>
</dbReference>
<evidence type="ECO:0000313" key="7">
    <source>
        <dbReference type="EMBL" id="RAR48913.1"/>
    </source>
</evidence>
<comment type="similarity">
    <text evidence="2">Belongs to the TMEM86 family.</text>
</comment>
<evidence type="ECO:0000256" key="6">
    <source>
        <dbReference type="SAM" id="Phobius"/>
    </source>
</evidence>
<keyword evidence="4 6" id="KW-1133">Transmembrane helix</keyword>
<dbReference type="GO" id="GO:0016020">
    <property type="term" value="C:membrane"/>
    <property type="evidence" value="ECO:0007669"/>
    <property type="project" value="UniProtKB-SubCell"/>
</dbReference>